<evidence type="ECO:0000313" key="5">
    <source>
        <dbReference type="Proteomes" id="UP000279275"/>
    </source>
</evidence>
<comment type="similarity">
    <text evidence="1">Belongs to the adenylyl cyclase class-3 family.</text>
</comment>
<evidence type="ECO:0000256" key="1">
    <source>
        <dbReference type="ARBA" id="ARBA00005381"/>
    </source>
</evidence>
<name>A0A3M2LEQ6_9NOCA</name>
<protein>
    <submittedName>
        <fullName evidence="4">Adenylate/guanylate cyclase domain-containing protein</fullName>
    </submittedName>
</protein>
<sequence>MLGPVPGGDSLGYPRFVSETPTGGDDGTDEVVIPLSPVTDRARRSGPRRRGQQSALENADSRKDLVAAIRKAREVLPGDPAFGDPLSVSGPGAPEAVARAASQFVGDTPSAAKEIGLGALQVWQAMLERVGRGRGTQEMTILFTDLVAFSTWSLASGDEKTLNLLRKVAKAIEPPVSENGGRVVKRMGDGMMAVFPSADGAVRAALAGRTALREIDIDGYKPQMRMGLHTGTPREIGGDWLGVDVNIAARMMEAGGNGNTMLSQATLEALDFDTLDKLDLRVKPYRRGVFAPPLNGVPDNLKIYRLESVKK</sequence>
<dbReference type="InterPro" id="IPR029787">
    <property type="entry name" value="Nucleotide_cyclase"/>
</dbReference>
<keyword evidence="5" id="KW-1185">Reference proteome</keyword>
<comment type="caution">
    <text evidence="4">The sequence shown here is derived from an EMBL/GenBank/DDBJ whole genome shotgun (WGS) entry which is preliminary data.</text>
</comment>
<feature type="compositionally biased region" description="Gly residues" evidence="2">
    <location>
        <begin position="1"/>
        <end position="10"/>
    </location>
</feature>
<dbReference type="EMBL" id="RFFH01000002">
    <property type="protein sequence ID" value="RMI34465.1"/>
    <property type="molecule type" value="Genomic_DNA"/>
</dbReference>
<feature type="domain" description="Guanylate cyclase" evidence="3">
    <location>
        <begin position="140"/>
        <end position="252"/>
    </location>
</feature>
<dbReference type="SUPFAM" id="SSF55073">
    <property type="entry name" value="Nucleotide cyclase"/>
    <property type="match status" value="1"/>
</dbReference>
<evidence type="ECO:0000259" key="3">
    <source>
        <dbReference type="PROSITE" id="PS50125"/>
    </source>
</evidence>
<dbReference type="InterPro" id="IPR001054">
    <property type="entry name" value="A/G_cyclase"/>
</dbReference>
<dbReference type="InterPro" id="IPR050697">
    <property type="entry name" value="Adenylyl/Guanylyl_Cyclase_3/4"/>
</dbReference>
<proteinExistence type="inferred from homology"/>
<dbReference type="GO" id="GO:0035556">
    <property type="term" value="P:intracellular signal transduction"/>
    <property type="evidence" value="ECO:0007669"/>
    <property type="project" value="InterPro"/>
</dbReference>
<gene>
    <name evidence="4" type="ORF">EBN03_08050</name>
</gene>
<evidence type="ECO:0000256" key="2">
    <source>
        <dbReference type="SAM" id="MobiDB-lite"/>
    </source>
</evidence>
<dbReference type="AlphaFoldDB" id="A0A3M2LEQ6"/>
<dbReference type="SMART" id="SM00044">
    <property type="entry name" value="CYCc"/>
    <property type="match status" value="1"/>
</dbReference>
<accession>A0A3M2LEQ6</accession>
<dbReference type="PANTHER" id="PTHR43081:SF19">
    <property type="entry name" value="PH-SENSITIVE ADENYLATE CYCLASE RV1264"/>
    <property type="match status" value="1"/>
</dbReference>
<dbReference type="PROSITE" id="PS50125">
    <property type="entry name" value="GUANYLATE_CYCLASE_2"/>
    <property type="match status" value="1"/>
</dbReference>
<dbReference type="PANTHER" id="PTHR43081">
    <property type="entry name" value="ADENYLATE CYCLASE, TERMINAL-DIFFERENTIATION SPECIFIC-RELATED"/>
    <property type="match status" value="1"/>
</dbReference>
<dbReference type="Pfam" id="PF00211">
    <property type="entry name" value="Guanylate_cyc"/>
    <property type="match status" value="1"/>
</dbReference>
<dbReference type="Gene3D" id="3.30.70.1230">
    <property type="entry name" value="Nucleotide cyclase"/>
    <property type="match status" value="1"/>
</dbReference>
<dbReference type="OrthoDB" id="5494175at2"/>
<organism evidence="4 5">
    <name type="scientific">Nocardia stercoris</name>
    <dbReference type="NCBI Taxonomy" id="2483361"/>
    <lineage>
        <taxon>Bacteria</taxon>
        <taxon>Bacillati</taxon>
        <taxon>Actinomycetota</taxon>
        <taxon>Actinomycetes</taxon>
        <taxon>Mycobacteriales</taxon>
        <taxon>Nocardiaceae</taxon>
        <taxon>Nocardia</taxon>
    </lineage>
</organism>
<dbReference type="CDD" id="cd07302">
    <property type="entry name" value="CHD"/>
    <property type="match status" value="1"/>
</dbReference>
<reference evidence="4 5" key="1">
    <citation type="submission" date="2018-10" db="EMBL/GenBank/DDBJ databases">
        <title>Isolation from cow dung.</title>
        <authorList>
            <person name="Ling L."/>
        </authorList>
    </citation>
    <scope>NUCLEOTIDE SEQUENCE [LARGE SCALE GENOMIC DNA]</scope>
    <source>
        <strain evidence="4 5">NEAU-LL90</strain>
    </source>
</reference>
<dbReference type="GO" id="GO:0004016">
    <property type="term" value="F:adenylate cyclase activity"/>
    <property type="evidence" value="ECO:0007669"/>
    <property type="project" value="UniProtKB-ARBA"/>
</dbReference>
<dbReference type="Proteomes" id="UP000279275">
    <property type="component" value="Unassembled WGS sequence"/>
</dbReference>
<evidence type="ECO:0000313" key="4">
    <source>
        <dbReference type="EMBL" id="RMI34465.1"/>
    </source>
</evidence>
<dbReference type="GO" id="GO:0006171">
    <property type="term" value="P:cAMP biosynthetic process"/>
    <property type="evidence" value="ECO:0007669"/>
    <property type="project" value="TreeGrafter"/>
</dbReference>
<feature type="region of interest" description="Disordered" evidence="2">
    <location>
        <begin position="1"/>
        <end position="61"/>
    </location>
</feature>